<evidence type="ECO:0000313" key="4">
    <source>
        <dbReference type="Proteomes" id="UP001597353"/>
    </source>
</evidence>
<dbReference type="CDD" id="cd03884">
    <property type="entry name" value="M20_bAS"/>
    <property type="match status" value="1"/>
</dbReference>
<dbReference type="Proteomes" id="UP001597353">
    <property type="component" value="Unassembled WGS sequence"/>
</dbReference>
<evidence type="ECO:0000256" key="2">
    <source>
        <dbReference type="ARBA" id="ARBA00022801"/>
    </source>
</evidence>
<name>A0ABW4S1Y6_9RHOB</name>
<evidence type="ECO:0000256" key="1">
    <source>
        <dbReference type="ARBA" id="ARBA00006153"/>
    </source>
</evidence>
<sequence length="425" mass="45926">MTKQREAYDRDPDATDLVIRPDRLWQRHMDFARFGGTEDGGVCRLALTEPDLAAHRHLADIALGLGLRVQLDPVGNMYLRLEGREPDLAPVMVGSHCDSQPTGGRFDGIYGVLAGLEAIETMVEGGFVPRRPVECVIWNNEEGSRFAPGCLGSSVFAGLTPLETALAVADEEGCLLGEAVQDLFAAIPEAERRALGTPVAAFLEAHIEQGPVLEAEGRRIGVVTGVQGYRRTEVTMVGRADHSGTTPRSRRQDAFLAAMNLCCRMEQALHDDEDLLRFTVGRFAVHPNAWSVVPGKVVFGIDIRHPDTATLEHSDAVIAGLIRDRADGCAVTSRTIASSDPVTFPPLVPDLIEVAAAQRGYSARRIFSGAGHDARNMSFHCPSGMIFVPCRGGISHNSMEYAEPEDLAAGAQVLADVVWQLAEAR</sequence>
<comment type="similarity">
    <text evidence="1">Belongs to the peptidase M20 family.</text>
</comment>
<dbReference type="Gene3D" id="3.30.70.360">
    <property type="match status" value="1"/>
</dbReference>
<reference evidence="4" key="1">
    <citation type="journal article" date="2019" name="Int. J. Syst. Evol. Microbiol.">
        <title>The Global Catalogue of Microorganisms (GCM) 10K type strain sequencing project: providing services to taxonomists for standard genome sequencing and annotation.</title>
        <authorList>
            <consortium name="The Broad Institute Genomics Platform"/>
            <consortium name="The Broad Institute Genome Sequencing Center for Infectious Disease"/>
            <person name="Wu L."/>
            <person name="Ma J."/>
        </authorList>
    </citation>
    <scope>NUCLEOTIDE SEQUENCE [LARGE SCALE GENOMIC DNA]</scope>
    <source>
        <strain evidence="4">CGMCC 4.7242</strain>
    </source>
</reference>
<protein>
    <submittedName>
        <fullName evidence="3">M20 family metallo-hydrolase</fullName>
    </submittedName>
</protein>
<dbReference type="Pfam" id="PF01546">
    <property type="entry name" value="Peptidase_M20"/>
    <property type="match status" value="1"/>
</dbReference>
<evidence type="ECO:0000313" key="3">
    <source>
        <dbReference type="EMBL" id="MFD1910657.1"/>
    </source>
</evidence>
<organism evidence="3 4">
    <name type="scientific">Halodurantibacterium flavum</name>
    <dbReference type="NCBI Taxonomy" id="1382802"/>
    <lineage>
        <taxon>Bacteria</taxon>
        <taxon>Pseudomonadati</taxon>
        <taxon>Pseudomonadota</taxon>
        <taxon>Alphaproteobacteria</taxon>
        <taxon>Rhodobacterales</taxon>
        <taxon>Paracoccaceae</taxon>
        <taxon>Halodurantibacterium</taxon>
    </lineage>
</organism>
<keyword evidence="2" id="KW-0378">Hydrolase</keyword>
<dbReference type="SUPFAM" id="SSF53187">
    <property type="entry name" value="Zn-dependent exopeptidases"/>
    <property type="match status" value="1"/>
</dbReference>
<dbReference type="PANTHER" id="PTHR32494:SF5">
    <property type="entry name" value="ALLANTOATE AMIDOHYDROLASE"/>
    <property type="match status" value="1"/>
</dbReference>
<proteinExistence type="inferred from homology"/>
<dbReference type="RefSeq" id="WP_390258466.1">
    <property type="nucleotide sequence ID" value="NZ_JBHUGH010000001.1"/>
</dbReference>
<dbReference type="Gene3D" id="3.40.630.10">
    <property type="entry name" value="Zn peptidases"/>
    <property type="match status" value="1"/>
</dbReference>
<dbReference type="InterPro" id="IPR036264">
    <property type="entry name" value="Bact_exopeptidase_dim_dom"/>
</dbReference>
<dbReference type="PIRSF" id="PIRSF001235">
    <property type="entry name" value="Amidase_carbamoylase"/>
    <property type="match status" value="1"/>
</dbReference>
<comment type="caution">
    <text evidence="3">The sequence shown here is derived from an EMBL/GenBank/DDBJ whole genome shotgun (WGS) entry which is preliminary data.</text>
</comment>
<gene>
    <name evidence="3" type="ORF">ACFSGJ_00350</name>
</gene>
<accession>A0ABW4S1Y6</accession>
<dbReference type="NCBIfam" id="TIGR01879">
    <property type="entry name" value="hydantase"/>
    <property type="match status" value="1"/>
</dbReference>
<dbReference type="InterPro" id="IPR002933">
    <property type="entry name" value="Peptidase_M20"/>
</dbReference>
<dbReference type="InterPro" id="IPR010158">
    <property type="entry name" value="Amidase_Cbmase"/>
</dbReference>
<keyword evidence="4" id="KW-1185">Reference proteome</keyword>
<dbReference type="PANTHER" id="PTHR32494">
    <property type="entry name" value="ALLANTOATE DEIMINASE-RELATED"/>
    <property type="match status" value="1"/>
</dbReference>
<dbReference type="EMBL" id="JBHUGH010000001">
    <property type="protein sequence ID" value="MFD1910657.1"/>
    <property type="molecule type" value="Genomic_DNA"/>
</dbReference>
<dbReference type="SUPFAM" id="SSF55031">
    <property type="entry name" value="Bacterial exopeptidase dimerisation domain"/>
    <property type="match status" value="1"/>
</dbReference>